<protein>
    <recommendedName>
        <fullName evidence="4">DUF1496 domain-containing protein</fullName>
    </recommendedName>
</protein>
<organism evidence="2 3">
    <name type="scientific">Pseudoalteromonas phenolica</name>
    <dbReference type="NCBI Taxonomy" id="161398"/>
    <lineage>
        <taxon>Bacteria</taxon>
        <taxon>Pseudomonadati</taxon>
        <taxon>Pseudomonadota</taxon>
        <taxon>Gammaproteobacteria</taxon>
        <taxon>Alteromonadales</taxon>
        <taxon>Pseudoalteromonadaceae</taxon>
        <taxon>Pseudoalteromonas</taxon>
    </lineage>
</organism>
<evidence type="ECO:0000313" key="3">
    <source>
        <dbReference type="Proteomes" id="UP000061457"/>
    </source>
</evidence>
<accession>A0A0S2JZ78</accession>
<reference evidence="2 3" key="1">
    <citation type="submission" date="2015-11" db="EMBL/GenBank/DDBJ databases">
        <authorList>
            <person name="Zhang Y."/>
            <person name="Guo Z."/>
        </authorList>
    </citation>
    <scope>NUCLEOTIDE SEQUENCE [LARGE SCALE GENOMIC DNA]</scope>
    <source>
        <strain evidence="2 3">KCTC 12086</strain>
    </source>
</reference>
<evidence type="ECO:0000313" key="2">
    <source>
        <dbReference type="EMBL" id="ALO41156.1"/>
    </source>
</evidence>
<dbReference type="AlphaFoldDB" id="A0A0S2JZ78"/>
<gene>
    <name evidence="2" type="ORF">PP2015_636</name>
</gene>
<dbReference type="OrthoDB" id="6313980at2"/>
<dbReference type="Proteomes" id="UP000061457">
    <property type="component" value="Chromosome I"/>
</dbReference>
<dbReference type="PATRIC" id="fig|161398.10.peg.647"/>
<dbReference type="RefSeq" id="WP_058028917.1">
    <property type="nucleotide sequence ID" value="NZ_CP013187.1"/>
</dbReference>
<sequence>MIKTTLIALATVFVASMSPVSEARTATYVFCEKGGKLAWYEEHYSSRSVQATYYRCVNEGGSPSIVYI</sequence>
<evidence type="ECO:0000256" key="1">
    <source>
        <dbReference type="SAM" id="SignalP"/>
    </source>
</evidence>
<evidence type="ECO:0008006" key="4">
    <source>
        <dbReference type="Google" id="ProtNLM"/>
    </source>
</evidence>
<proteinExistence type="predicted"/>
<dbReference type="EMBL" id="CP013187">
    <property type="protein sequence ID" value="ALO41156.1"/>
    <property type="molecule type" value="Genomic_DNA"/>
</dbReference>
<feature type="chain" id="PRO_5006600793" description="DUF1496 domain-containing protein" evidence="1">
    <location>
        <begin position="24"/>
        <end position="68"/>
    </location>
</feature>
<dbReference type="KEGG" id="pphe:PP2015_636"/>
<keyword evidence="1" id="KW-0732">Signal</keyword>
<keyword evidence="3" id="KW-1185">Reference proteome</keyword>
<name>A0A0S2JZ78_9GAMM</name>
<feature type="signal peptide" evidence="1">
    <location>
        <begin position="1"/>
        <end position="23"/>
    </location>
</feature>